<feature type="domain" description="Glyoxalase-like" evidence="2">
    <location>
        <begin position="22"/>
        <end position="94"/>
    </location>
</feature>
<evidence type="ECO:0000313" key="5">
    <source>
        <dbReference type="Proteomes" id="UP000733379"/>
    </source>
</evidence>
<evidence type="ECO:0000256" key="1">
    <source>
        <dbReference type="SAM" id="MobiDB-lite"/>
    </source>
</evidence>
<dbReference type="InterPro" id="IPR029068">
    <property type="entry name" value="Glyas_Bleomycin-R_OHBP_Dase"/>
</dbReference>
<feature type="region of interest" description="Disordered" evidence="1">
    <location>
        <begin position="1"/>
        <end position="21"/>
    </location>
</feature>
<name>A0ABS6AX18_9NOCA</name>
<dbReference type="Gene3D" id="3.10.180.10">
    <property type="entry name" value="2,3-Dihydroxybiphenyl 1,2-Dioxygenase, domain 1"/>
    <property type="match status" value="1"/>
</dbReference>
<protein>
    <recommendedName>
        <fullName evidence="2">Glyoxalase-like domain-containing protein</fullName>
    </recommendedName>
</protein>
<sequence length="99" mass="11033">MGKGPGSPGQPGCGHRRHGCRRHCPSERPRLIFHPVPELEAVNNTLRPILITEQYAQEIERLTGLGAKALNETKLPKAQYTTFADPEGNDFDLVTWKSE</sequence>
<proteinExistence type="predicted"/>
<dbReference type="EMBL" id="JAHKNI010000004">
    <property type="protein sequence ID" value="MBU3062592.1"/>
    <property type="molecule type" value="Genomic_DNA"/>
</dbReference>
<organism evidence="3 5">
    <name type="scientific">Nocardia albiluteola</name>
    <dbReference type="NCBI Taxonomy" id="2842303"/>
    <lineage>
        <taxon>Bacteria</taxon>
        <taxon>Bacillati</taxon>
        <taxon>Actinomycetota</taxon>
        <taxon>Actinomycetes</taxon>
        <taxon>Mycobacteriales</taxon>
        <taxon>Nocardiaceae</taxon>
        <taxon>Nocardia</taxon>
    </lineage>
</organism>
<evidence type="ECO:0000313" key="3">
    <source>
        <dbReference type="EMBL" id="MBU3062592.1"/>
    </source>
</evidence>
<feature type="compositionally biased region" description="Gly residues" evidence="1">
    <location>
        <begin position="1"/>
        <end position="12"/>
    </location>
</feature>
<dbReference type="Proteomes" id="UP000733379">
    <property type="component" value="Unassembled WGS sequence"/>
</dbReference>
<accession>A0ABS6AX18</accession>
<gene>
    <name evidence="3" type="ORF">KO481_13800</name>
    <name evidence="4" type="ORF">KO481_29110</name>
</gene>
<reference evidence="3 5" key="1">
    <citation type="submission" date="2021-06" db="EMBL/GenBank/DDBJ databases">
        <title>Actinomycetes sequencing.</title>
        <authorList>
            <person name="Shan Q."/>
        </authorList>
    </citation>
    <scope>NUCLEOTIDE SEQUENCE [LARGE SCALE GENOMIC DNA]</scope>
    <source>
        <strain evidence="3 5">NEAU-G5</strain>
    </source>
</reference>
<keyword evidence="5" id="KW-1185">Reference proteome</keyword>
<dbReference type="EMBL" id="JAHKNI010000011">
    <property type="protein sequence ID" value="MBU3065574.1"/>
    <property type="molecule type" value="Genomic_DNA"/>
</dbReference>
<evidence type="ECO:0000259" key="2">
    <source>
        <dbReference type="Pfam" id="PF18029"/>
    </source>
</evidence>
<dbReference type="Pfam" id="PF18029">
    <property type="entry name" value="Glyoxalase_6"/>
    <property type="match status" value="1"/>
</dbReference>
<evidence type="ECO:0000313" key="4">
    <source>
        <dbReference type="EMBL" id="MBU3065574.1"/>
    </source>
</evidence>
<comment type="caution">
    <text evidence="3">The sequence shown here is derived from an EMBL/GenBank/DDBJ whole genome shotgun (WGS) entry which is preliminary data.</text>
</comment>
<dbReference type="InterPro" id="IPR041581">
    <property type="entry name" value="Glyoxalase_6"/>
</dbReference>